<dbReference type="PANTHER" id="PTHR33284:SF1">
    <property type="entry name" value="RIBOSOMAL PROTEIN L25_GLN-TRNA SYNTHETASE, ANTI-CODON-BINDING DOMAIN-CONTAINING PROTEIN"/>
    <property type="match status" value="1"/>
</dbReference>
<dbReference type="OrthoDB" id="9806411at2"/>
<dbReference type="HAMAP" id="MF_01334">
    <property type="entry name" value="Ribosomal_bL25_CTC"/>
    <property type="match status" value="1"/>
</dbReference>
<dbReference type="GO" id="GO:0022625">
    <property type="term" value="C:cytosolic large ribosomal subunit"/>
    <property type="evidence" value="ECO:0007669"/>
    <property type="project" value="TreeGrafter"/>
</dbReference>
<dbReference type="STRING" id="1867952.MTBPR1_110001"/>
<evidence type="ECO:0000256" key="1">
    <source>
        <dbReference type="ARBA" id="ARBA00022730"/>
    </source>
</evidence>
<evidence type="ECO:0000313" key="10">
    <source>
        <dbReference type="Proteomes" id="UP000231658"/>
    </source>
</evidence>
<dbReference type="PANTHER" id="PTHR33284">
    <property type="entry name" value="RIBOSOMAL PROTEIN L25/GLN-TRNA SYNTHETASE, ANTI-CODON-BINDING DOMAIN-CONTAINING PROTEIN"/>
    <property type="match status" value="1"/>
</dbReference>
<dbReference type="RefSeq" id="WP_069186286.1">
    <property type="nucleotide sequence ID" value="NZ_FLYE01000003.1"/>
</dbReference>
<evidence type="ECO:0000256" key="2">
    <source>
        <dbReference type="ARBA" id="ARBA00022884"/>
    </source>
</evidence>
<evidence type="ECO:0000256" key="4">
    <source>
        <dbReference type="ARBA" id="ARBA00023274"/>
    </source>
</evidence>
<dbReference type="Pfam" id="PF01386">
    <property type="entry name" value="Ribosomal_L25p"/>
    <property type="match status" value="1"/>
</dbReference>
<dbReference type="GO" id="GO:0006412">
    <property type="term" value="P:translation"/>
    <property type="evidence" value="ECO:0007669"/>
    <property type="project" value="UniProtKB-UniRule"/>
</dbReference>
<dbReference type="SUPFAM" id="SSF50715">
    <property type="entry name" value="Ribosomal protein L25-like"/>
    <property type="match status" value="1"/>
</dbReference>
<dbReference type="InterPro" id="IPR020930">
    <property type="entry name" value="Ribosomal_uL5_bac-type"/>
</dbReference>
<dbReference type="InterPro" id="IPR011035">
    <property type="entry name" value="Ribosomal_bL25/Gln-tRNA_synth"/>
</dbReference>
<feature type="region of interest" description="Disordered" evidence="6">
    <location>
        <begin position="187"/>
        <end position="208"/>
    </location>
</feature>
<dbReference type="InterPro" id="IPR020056">
    <property type="entry name" value="Rbsml_bL25/Gln-tRNA_synth_N"/>
</dbReference>
<proteinExistence type="inferred from homology"/>
<evidence type="ECO:0000256" key="6">
    <source>
        <dbReference type="SAM" id="MobiDB-lite"/>
    </source>
</evidence>
<dbReference type="InterPro" id="IPR029751">
    <property type="entry name" value="Ribosomal_L25_dom"/>
</dbReference>
<comment type="subunit">
    <text evidence="5">Part of the 50S ribosomal subunit; part of the 5S rRNA/L5/L18/L25 subcomplex. Contacts the 5S rRNA. Binds to the 5S rRNA independently of L5 and L18.</text>
</comment>
<dbReference type="Gene3D" id="2.40.240.10">
    <property type="entry name" value="Ribosomal Protein L25, Chain P"/>
    <property type="match status" value="1"/>
</dbReference>
<evidence type="ECO:0000259" key="8">
    <source>
        <dbReference type="Pfam" id="PF14693"/>
    </source>
</evidence>
<dbReference type="NCBIfam" id="NF004612">
    <property type="entry name" value="PRK05943.1"/>
    <property type="match status" value="1"/>
</dbReference>
<dbReference type="GO" id="GO:0008097">
    <property type="term" value="F:5S rRNA binding"/>
    <property type="evidence" value="ECO:0007669"/>
    <property type="project" value="InterPro"/>
</dbReference>
<organism evidence="9 10">
    <name type="scientific">Candidatus Terasakiella magnetica</name>
    <dbReference type="NCBI Taxonomy" id="1867952"/>
    <lineage>
        <taxon>Bacteria</taxon>
        <taxon>Pseudomonadati</taxon>
        <taxon>Pseudomonadota</taxon>
        <taxon>Alphaproteobacteria</taxon>
        <taxon>Rhodospirillales</taxon>
        <taxon>Terasakiellaceae</taxon>
        <taxon>Terasakiella</taxon>
    </lineage>
</organism>
<comment type="similarity">
    <text evidence="5">Belongs to the bacterial ribosomal protein bL25 family. CTC subfamily.</text>
</comment>
<protein>
    <recommendedName>
        <fullName evidence="5">Large ribosomal subunit protein bL25</fullName>
    </recommendedName>
    <alternativeName>
        <fullName evidence="5">General stress protein CTC</fullName>
    </alternativeName>
</protein>
<feature type="domain" description="Large ribosomal subunit protein bL25 beta" evidence="8">
    <location>
        <begin position="101"/>
        <end position="186"/>
    </location>
</feature>
<keyword evidence="4 5" id="KW-0687">Ribonucleoprotein</keyword>
<evidence type="ECO:0000256" key="3">
    <source>
        <dbReference type="ARBA" id="ARBA00022980"/>
    </source>
</evidence>
<keyword evidence="2 5" id="KW-0694">RNA-binding</keyword>
<evidence type="ECO:0000256" key="5">
    <source>
        <dbReference type="HAMAP-Rule" id="MF_01334"/>
    </source>
</evidence>
<keyword evidence="3 5" id="KW-0689">Ribosomal protein</keyword>
<evidence type="ECO:0000259" key="7">
    <source>
        <dbReference type="Pfam" id="PF01386"/>
    </source>
</evidence>
<dbReference type="NCBIfam" id="NF004128">
    <property type="entry name" value="PRK05618.1-2"/>
    <property type="match status" value="1"/>
</dbReference>
<reference evidence="9 10" key="1">
    <citation type="submission" date="2016-07" db="EMBL/GenBank/DDBJ databases">
        <authorList>
            <person name="Lefevre C.T."/>
        </authorList>
    </citation>
    <scope>NUCLEOTIDE SEQUENCE [LARGE SCALE GENOMIC DNA]</scope>
    <source>
        <strain evidence="9">PR1</strain>
    </source>
</reference>
<dbReference type="CDD" id="cd00495">
    <property type="entry name" value="Ribosomal_L25_TL5_CTC"/>
    <property type="match status" value="1"/>
</dbReference>
<keyword evidence="10" id="KW-1185">Reference proteome</keyword>
<keyword evidence="1 5" id="KW-0699">rRNA-binding</keyword>
<feature type="domain" description="Large ribosomal subunit protein bL25 L25" evidence="7">
    <location>
        <begin position="5"/>
        <end position="93"/>
    </location>
</feature>
<dbReference type="EMBL" id="FLYE01000003">
    <property type="protein sequence ID" value="SCA55562.1"/>
    <property type="molecule type" value="Genomic_DNA"/>
</dbReference>
<dbReference type="GO" id="GO:0003735">
    <property type="term" value="F:structural constituent of ribosome"/>
    <property type="evidence" value="ECO:0007669"/>
    <property type="project" value="InterPro"/>
</dbReference>
<comment type="function">
    <text evidence="5">This is one of the proteins that binds to the 5S RNA in the ribosome where it forms part of the central protuberance.</text>
</comment>
<dbReference type="Pfam" id="PF14693">
    <property type="entry name" value="Ribosomal_TL5_C"/>
    <property type="match status" value="1"/>
</dbReference>
<dbReference type="NCBIfam" id="TIGR00731">
    <property type="entry name" value="bL25_bact_ctc"/>
    <property type="match status" value="1"/>
</dbReference>
<gene>
    <name evidence="5 9" type="primary">rplY</name>
    <name evidence="5" type="synonym">ctc</name>
    <name evidence="9" type="ORF">MTBPR1_110001</name>
</gene>
<name>A0A1C3RE98_9PROT</name>
<sequence>MSYVLTAQKRETAGKGAARAIRREGLVPGVVYGDKKDPVSISIDPKELWIQLHTGQTFFASTGEIAIGKSKETVICRDVQFHPVTDQPLHADFLRLGKGAKIVVAIPVNFINEDASEGLKRGGVLNVVRHEIEAIVPASSIPEAIVVDLSGTNIGDSIHVSAITLPKGVEPSITDRDFTICSIAAPSSGEKAAVETEEEGDEEEAAEE</sequence>
<dbReference type="InterPro" id="IPR037121">
    <property type="entry name" value="Ribosomal_bL25_C"/>
</dbReference>
<dbReference type="InterPro" id="IPR001021">
    <property type="entry name" value="Ribosomal_bL25_long"/>
</dbReference>
<dbReference type="Gene3D" id="2.170.120.20">
    <property type="entry name" value="Ribosomal protein L25, beta domain"/>
    <property type="match status" value="1"/>
</dbReference>
<feature type="compositionally biased region" description="Acidic residues" evidence="6">
    <location>
        <begin position="195"/>
        <end position="208"/>
    </location>
</feature>
<dbReference type="Proteomes" id="UP000231658">
    <property type="component" value="Unassembled WGS sequence"/>
</dbReference>
<evidence type="ECO:0000313" key="9">
    <source>
        <dbReference type="EMBL" id="SCA55562.1"/>
    </source>
</evidence>
<accession>A0A1C3RE98</accession>
<dbReference type="InterPro" id="IPR020057">
    <property type="entry name" value="Ribosomal_bL25_b-dom"/>
</dbReference>
<dbReference type="AlphaFoldDB" id="A0A1C3RE98"/>